<accession>A0A0K1NMV6</accession>
<gene>
    <name evidence="1" type="ORF">ADJ77_11710</name>
</gene>
<dbReference type="EMBL" id="CP012075">
    <property type="protein sequence ID" value="AKU70422.1"/>
    <property type="molecule type" value="Genomic_DNA"/>
</dbReference>
<evidence type="ECO:0000313" key="1">
    <source>
        <dbReference type="EMBL" id="AKU70422.1"/>
    </source>
</evidence>
<dbReference type="AlphaFoldDB" id="A0A0K1NMV6"/>
<dbReference type="KEGG" id="pfus:ADJ77_11710"/>
<protein>
    <submittedName>
        <fullName evidence="1">Uncharacterized protein</fullName>
    </submittedName>
</protein>
<organism evidence="1 2">
    <name type="scientific">Prevotella fusca JCM 17724</name>
    <dbReference type="NCBI Taxonomy" id="1236517"/>
    <lineage>
        <taxon>Bacteria</taxon>
        <taxon>Pseudomonadati</taxon>
        <taxon>Bacteroidota</taxon>
        <taxon>Bacteroidia</taxon>
        <taxon>Bacteroidales</taxon>
        <taxon>Prevotellaceae</taxon>
        <taxon>Prevotella</taxon>
    </lineage>
</organism>
<reference evidence="1 2" key="1">
    <citation type="submission" date="2015-07" db="EMBL/GenBank/DDBJ databases">
        <authorList>
            <person name="Noorani M."/>
        </authorList>
    </citation>
    <scope>NUCLEOTIDE SEQUENCE [LARGE SCALE GENOMIC DNA]</scope>
    <source>
        <strain evidence="1 2">W1435</strain>
    </source>
</reference>
<name>A0A0K1NMV6_9BACT</name>
<evidence type="ECO:0000313" key="2">
    <source>
        <dbReference type="Proteomes" id="UP000060345"/>
    </source>
</evidence>
<sequence>MPAFLACNRNMTRYKFMKNMDNKQEKEEKMKKAHIIGHIPKLFTAVICRYQRGLYTMSSGWFLHILHRQADWTKRNCGCIETSIDTLQCFDTATVYFFHAAGYFLNVARSSRSLV</sequence>
<dbReference type="Proteomes" id="UP000060345">
    <property type="component" value="Chromosome 2"/>
</dbReference>
<dbReference type="STRING" id="1236517.ADJ77_11710"/>
<proteinExistence type="predicted"/>